<feature type="transmembrane region" description="Helical" evidence="6">
    <location>
        <begin position="105"/>
        <end position="126"/>
    </location>
</feature>
<feature type="transmembrane region" description="Helical" evidence="6">
    <location>
        <begin position="387"/>
        <end position="408"/>
    </location>
</feature>
<keyword evidence="3 6" id="KW-0812">Transmembrane</keyword>
<feature type="transmembrane region" description="Helical" evidence="6">
    <location>
        <begin position="77"/>
        <end position="99"/>
    </location>
</feature>
<feature type="transmembrane region" description="Helical" evidence="6">
    <location>
        <begin position="147"/>
        <end position="168"/>
    </location>
</feature>
<comment type="similarity">
    <text evidence="2">Belongs to the nucleobase:cation symporter-2 (NCS2) (TC 2.A.40) family.</text>
</comment>
<keyword evidence="5 6" id="KW-0472">Membrane</keyword>
<sequence>MPDILNGVVAPTETSINGLKFEKEGKTRRFYKADDPIPWSLAILFGFQQVMVCVSALLVVPFWVADLVCPGQDINIVRVRLISSTFVCSGINTIIQTTFGMRLALLQGTAFAYVPSVISFVNLDAFKCHANSTTYVPPEIYEEKLQIVQGCLIASSFIPMFIAATGLVGKLTKFIGPLTVSPLILLLMISTMPGTIDRVEKHWVAVVQAATLFATTLYLAEVRVPLPGLKNGKLYWYKVHIFGQYPYLIAIIISWLFCVFLTVTNLVPPNSEARTDKQQNIDAIVSAPWIRLPYPGQFGAPKFHTGLFFGFLVSAMASVIESVGDYHAIARISQERAPPSHAINRGIFSEGFGSFLSGLIGPGVGLTTHTENIGVIGITRVASRTTLVIAGLWLIALGLFTKVGAILSTIPDPLVGGVLASSMAMVSGVAIANVQSVDLKNSRNMGIIGFALVCGLVIPGYFARHPVHTGIEVLDQALAVLLKLEMFVGAFVACVLDNTVPGATREERGLRERGLAHDLGPSGRDIYLYPKCVMNFIEKFPLLQKLPMIPKVKYASNSSAQNFQDINEFNDL</sequence>
<reference evidence="8" key="1">
    <citation type="submission" date="2022-11" db="UniProtKB">
        <authorList>
            <consortium name="WormBaseParasite"/>
        </authorList>
    </citation>
    <scope>IDENTIFICATION</scope>
</reference>
<dbReference type="Proteomes" id="UP000887578">
    <property type="component" value="Unplaced"/>
</dbReference>
<keyword evidence="4 6" id="KW-1133">Transmembrane helix</keyword>
<proteinExistence type="inferred from homology"/>
<feature type="transmembrane region" description="Helical" evidence="6">
    <location>
        <begin position="245"/>
        <end position="267"/>
    </location>
</feature>
<evidence type="ECO:0000256" key="2">
    <source>
        <dbReference type="ARBA" id="ARBA00008821"/>
    </source>
</evidence>
<protein>
    <submittedName>
        <fullName evidence="8">Solute carrier family 23 member 1</fullName>
    </submittedName>
</protein>
<evidence type="ECO:0000313" key="8">
    <source>
        <dbReference type="WBParaSite" id="PDA_v2.g16828.t1"/>
    </source>
</evidence>
<evidence type="ECO:0000256" key="5">
    <source>
        <dbReference type="ARBA" id="ARBA00023136"/>
    </source>
</evidence>
<evidence type="ECO:0000256" key="6">
    <source>
        <dbReference type="SAM" id="Phobius"/>
    </source>
</evidence>
<dbReference type="NCBIfam" id="NF037981">
    <property type="entry name" value="NCS2_1"/>
    <property type="match status" value="1"/>
</dbReference>
<accession>A0A914PPS8</accession>
<organism evidence="7 8">
    <name type="scientific">Panagrolaimus davidi</name>
    <dbReference type="NCBI Taxonomy" id="227884"/>
    <lineage>
        <taxon>Eukaryota</taxon>
        <taxon>Metazoa</taxon>
        <taxon>Ecdysozoa</taxon>
        <taxon>Nematoda</taxon>
        <taxon>Chromadorea</taxon>
        <taxon>Rhabditida</taxon>
        <taxon>Tylenchina</taxon>
        <taxon>Panagrolaimomorpha</taxon>
        <taxon>Panagrolaimoidea</taxon>
        <taxon>Panagrolaimidae</taxon>
        <taxon>Panagrolaimus</taxon>
    </lineage>
</organism>
<evidence type="ECO:0000256" key="3">
    <source>
        <dbReference type="ARBA" id="ARBA00022692"/>
    </source>
</evidence>
<name>A0A914PPS8_9BILA</name>
<keyword evidence="7" id="KW-1185">Reference proteome</keyword>
<dbReference type="GO" id="GO:0022857">
    <property type="term" value="F:transmembrane transporter activity"/>
    <property type="evidence" value="ECO:0007669"/>
    <property type="project" value="InterPro"/>
</dbReference>
<feature type="transmembrane region" description="Helical" evidence="6">
    <location>
        <begin position="476"/>
        <end position="496"/>
    </location>
</feature>
<evidence type="ECO:0000256" key="1">
    <source>
        <dbReference type="ARBA" id="ARBA00004141"/>
    </source>
</evidence>
<feature type="transmembrane region" description="Helical" evidence="6">
    <location>
        <begin position="414"/>
        <end position="434"/>
    </location>
</feature>
<dbReference type="InterPro" id="IPR006043">
    <property type="entry name" value="NCS2"/>
</dbReference>
<dbReference type="AlphaFoldDB" id="A0A914PPS8"/>
<evidence type="ECO:0000256" key="4">
    <source>
        <dbReference type="ARBA" id="ARBA00022989"/>
    </source>
</evidence>
<feature type="transmembrane region" description="Helical" evidence="6">
    <location>
        <begin position="446"/>
        <end position="464"/>
    </location>
</feature>
<dbReference type="GO" id="GO:0016020">
    <property type="term" value="C:membrane"/>
    <property type="evidence" value="ECO:0007669"/>
    <property type="project" value="UniProtKB-SubCell"/>
</dbReference>
<dbReference type="PANTHER" id="PTHR11119">
    <property type="entry name" value="XANTHINE-URACIL / VITAMIN C PERMEASE FAMILY MEMBER"/>
    <property type="match status" value="1"/>
</dbReference>
<evidence type="ECO:0000313" key="7">
    <source>
        <dbReference type="Proteomes" id="UP000887578"/>
    </source>
</evidence>
<feature type="transmembrane region" description="Helical" evidence="6">
    <location>
        <begin position="203"/>
        <end position="220"/>
    </location>
</feature>
<feature type="transmembrane region" description="Helical" evidence="6">
    <location>
        <begin position="39"/>
        <end position="65"/>
    </location>
</feature>
<feature type="transmembrane region" description="Helical" evidence="6">
    <location>
        <begin position="174"/>
        <end position="191"/>
    </location>
</feature>
<dbReference type="WBParaSite" id="PDA_v2.g16828.t1">
    <property type="protein sequence ID" value="PDA_v2.g16828.t1"/>
    <property type="gene ID" value="PDA_v2.g16828"/>
</dbReference>
<comment type="subcellular location">
    <subcellularLocation>
        <location evidence="1">Membrane</location>
        <topology evidence="1">Multi-pass membrane protein</topology>
    </subcellularLocation>
</comment>
<dbReference type="Pfam" id="PF00860">
    <property type="entry name" value="Xan_ur_permease"/>
    <property type="match status" value="1"/>
</dbReference>